<dbReference type="InterPro" id="IPR050087">
    <property type="entry name" value="AON_synthase_class-II"/>
</dbReference>
<dbReference type="OrthoDB" id="9807157at2"/>
<dbReference type="GO" id="GO:0008483">
    <property type="term" value="F:transaminase activity"/>
    <property type="evidence" value="ECO:0007669"/>
    <property type="project" value="UniProtKB-KW"/>
</dbReference>
<keyword evidence="7" id="KW-0032">Aminotransferase</keyword>
<evidence type="ECO:0000256" key="1">
    <source>
        <dbReference type="ARBA" id="ARBA00001933"/>
    </source>
</evidence>
<feature type="domain" description="Aminotransferase class I/classII large" evidence="6">
    <location>
        <begin position="44"/>
        <end position="394"/>
    </location>
</feature>
<dbReference type="GO" id="GO:0030170">
    <property type="term" value="F:pyridoxal phosphate binding"/>
    <property type="evidence" value="ECO:0007669"/>
    <property type="project" value="InterPro"/>
</dbReference>
<comment type="similarity">
    <text evidence="5">Belongs to the class-II pyridoxal-phosphate-dependent aminotransferase family.</text>
</comment>
<protein>
    <submittedName>
        <fullName evidence="7">Aminotransferase class I/II-fold pyridoxal phosphate-dependent enzyme</fullName>
    </submittedName>
</protein>
<name>A0A4V2WN53_9BACT</name>
<dbReference type="Gene3D" id="3.40.640.10">
    <property type="entry name" value="Type I PLP-dependent aspartate aminotransferase-like (Major domain)"/>
    <property type="match status" value="1"/>
</dbReference>
<evidence type="ECO:0000256" key="4">
    <source>
        <dbReference type="ARBA" id="ARBA00022898"/>
    </source>
</evidence>
<organism evidence="7 8">
    <name type="scientific">Flaviaesturariibacter aridisoli</name>
    <dbReference type="NCBI Taxonomy" id="2545761"/>
    <lineage>
        <taxon>Bacteria</taxon>
        <taxon>Pseudomonadati</taxon>
        <taxon>Bacteroidota</taxon>
        <taxon>Chitinophagia</taxon>
        <taxon>Chitinophagales</taxon>
        <taxon>Chitinophagaceae</taxon>
        <taxon>Flaviaestuariibacter</taxon>
    </lineage>
</organism>
<comment type="pathway">
    <text evidence="2">Lipid metabolism.</text>
</comment>
<dbReference type="InterPro" id="IPR015422">
    <property type="entry name" value="PyrdxlP-dep_Trfase_small"/>
</dbReference>
<dbReference type="InterPro" id="IPR001917">
    <property type="entry name" value="Aminotrans_II_pyridoxalP_BS"/>
</dbReference>
<proteinExistence type="inferred from homology"/>
<evidence type="ECO:0000256" key="3">
    <source>
        <dbReference type="ARBA" id="ARBA00022679"/>
    </source>
</evidence>
<reference evidence="7 8" key="1">
    <citation type="submission" date="2019-03" db="EMBL/GenBank/DDBJ databases">
        <authorList>
            <person name="Kim M.K.M."/>
        </authorList>
    </citation>
    <scope>NUCLEOTIDE SEQUENCE [LARGE SCALE GENOMIC DNA]</scope>
    <source>
        <strain evidence="7 8">17J68-15</strain>
    </source>
</reference>
<evidence type="ECO:0000256" key="2">
    <source>
        <dbReference type="ARBA" id="ARBA00005189"/>
    </source>
</evidence>
<dbReference type="SUPFAM" id="SSF53383">
    <property type="entry name" value="PLP-dependent transferases"/>
    <property type="match status" value="1"/>
</dbReference>
<evidence type="ECO:0000256" key="5">
    <source>
        <dbReference type="RuleBase" id="RU003693"/>
    </source>
</evidence>
<comment type="cofactor">
    <cofactor evidence="1 5">
        <name>pyridoxal 5'-phosphate</name>
        <dbReference type="ChEBI" id="CHEBI:597326"/>
    </cofactor>
</comment>
<dbReference type="Proteomes" id="UP000295164">
    <property type="component" value="Unassembled WGS sequence"/>
</dbReference>
<dbReference type="InterPro" id="IPR004839">
    <property type="entry name" value="Aminotransferase_I/II_large"/>
</dbReference>
<evidence type="ECO:0000313" key="8">
    <source>
        <dbReference type="Proteomes" id="UP000295164"/>
    </source>
</evidence>
<dbReference type="Pfam" id="PF00155">
    <property type="entry name" value="Aminotran_1_2"/>
    <property type="match status" value="1"/>
</dbReference>
<evidence type="ECO:0000259" key="6">
    <source>
        <dbReference type="Pfam" id="PF00155"/>
    </source>
</evidence>
<dbReference type="EMBL" id="SKFH01000003">
    <property type="protein sequence ID" value="TCZ74172.1"/>
    <property type="molecule type" value="Genomic_DNA"/>
</dbReference>
<sequence length="420" mass="46631">MADIFERLVKNYGPLGQHRERAHGYFAFPKLEGEIGSRMKFRGKDVIVWSLNNYLGLANHPDVRKADADGSEEFGLAYPMGARMMSGNSNYHEQLERELAEFVGKEDAALLNFGYQGMVSIIDVLCSRHDVIVYDAEDHACIIDGLRLHAGHRFVFKHNDLEDFEKQMERATALVEKNKQGGILVITEGVFGMAGDQGKLKEIVDLKQKYSFRLLVDDAHGFGTLGDTGAGAGEAQGVQDGIDLYFSTFAKSMASIGAFVAGDRQIVDYIRYNIRSQIFAKSLPMPIVIGNLKRLEMLRNMPEMRAKLWHNARTLQAGLKERGFDIGNTDTMVTPVYMKGGVEEATAMVMDLRENYGIFCSIVVYPVIPKGHIIYRLIPTASHTEADIEATLNAFSETKAKLDAGAYKVEAIPDMADAKA</sequence>
<dbReference type="InterPro" id="IPR015424">
    <property type="entry name" value="PyrdxlP-dep_Trfase"/>
</dbReference>
<evidence type="ECO:0000313" key="7">
    <source>
        <dbReference type="EMBL" id="TCZ74172.1"/>
    </source>
</evidence>
<accession>A0A4V2WN53</accession>
<gene>
    <name evidence="7" type="ORF">E0486_03605</name>
</gene>
<dbReference type="AlphaFoldDB" id="A0A4V2WN53"/>
<comment type="caution">
    <text evidence="7">The sequence shown here is derived from an EMBL/GenBank/DDBJ whole genome shotgun (WGS) entry which is preliminary data.</text>
</comment>
<dbReference type="InterPro" id="IPR015421">
    <property type="entry name" value="PyrdxlP-dep_Trfase_major"/>
</dbReference>
<keyword evidence="8" id="KW-1185">Reference proteome</keyword>
<dbReference type="PANTHER" id="PTHR13693">
    <property type="entry name" value="CLASS II AMINOTRANSFERASE/8-AMINO-7-OXONONANOATE SYNTHASE"/>
    <property type="match status" value="1"/>
</dbReference>
<dbReference type="RefSeq" id="WP_131850771.1">
    <property type="nucleotide sequence ID" value="NZ_SKFH01000003.1"/>
</dbReference>
<keyword evidence="3 7" id="KW-0808">Transferase</keyword>
<dbReference type="PROSITE" id="PS00599">
    <property type="entry name" value="AA_TRANSFER_CLASS_2"/>
    <property type="match status" value="1"/>
</dbReference>
<dbReference type="Gene3D" id="3.90.1150.10">
    <property type="entry name" value="Aspartate Aminotransferase, domain 1"/>
    <property type="match status" value="1"/>
</dbReference>
<keyword evidence="4 5" id="KW-0663">Pyridoxal phosphate</keyword>